<sequence length="431" mass="49586">MFRHLLRTLGEERLVDVTILDCFWYHMYLNGSLKVMEWIKEKGIFSKTYTFVPIVDGPCMILLDSLIISEPLKAEPRIRRFVKDLYHTQGKMARSCSIGSIPLLLPKVPQQRDGEECGMTTTWFSYSEIDAFEHKIRNFADLSLNDPPVMPCENVELEDESDSTIKVNDVGMKKKGRGPTMCHDVHALEDGKKICVEWDAVGQPEGKGGKLLRTFFGTVSRNADKCFINVQSWDKMPQSCIEDVWQFIQRKYDIPNEDLYRSWVMKDLSFKWKFHKYDLQKKYLKHDKKGIQIKPPSRYHINDDMWREAVKVWTSSTFRKEKTGTNPDRADIFIITHTRKDGRPINEDCAIAIEKLKALKQTQPSTNSSNPVVAKDDAFSKMTGKKVKLLELENEQVAEGIAMSIDPNKIVMGRPIGHVLVDEAKRSLFSG</sequence>
<organism evidence="1 2">
    <name type="scientific">Colocasia esculenta</name>
    <name type="common">Wild taro</name>
    <name type="synonym">Arum esculentum</name>
    <dbReference type="NCBI Taxonomy" id="4460"/>
    <lineage>
        <taxon>Eukaryota</taxon>
        <taxon>Viridiplantae</taxon>
        <taxon>Streptophyta</taxon>
        <taxon>Embryophyta</taxon>
        <taxon>Tracheophyta</taxon>
        <taxon>Spermatophyta</taxon>
        <taxon>Magnoliopsida</taxon>
        <taxon>Liliopsida</taxon>
        <taxon>Araceae</taxon>
        <taxon>Aroideae</taxon>
        <taxon>Colocasieae</taxon>
        <taxon>Colocasia</taxon>
    </lineage>
</organism>
<accession>A0A843V5W5</accession>
<gene>
    <name evidence="1" type="ORF">Taro_026327</name>
</gene>
<dbReference type="OrthoDB" id="568156at2759"/>
<evidence type="ECO:0008006" key="3">
    <source>
        <dbReference type="Google" id="ProtNLM"/>
    </source>
</evidence>
<dbReference type="SUPFAM" id="SSF54001">
    <property type="entry name" value="Cysteine proteinases"/>
    <property type="match status" value="1"/>
</dbReference>
<dbReference type="PANTHER" id="PTHR33144:SF25">
    <property type="entry name" value="DUF4216 DOMAIN-CONTAINING PROTEIN"/>
    <property type="match status" value="1"/>
</dbReference>
<dbReference type="Gene3D" id="3.40.395.10">
    <property type="entry name" value="Adenoviral Proteinase, Chain A"/>
    <property type="match status" value="1"/>
</dbReference>
<evidence type="ECO:0000313" key="1">
    <source>
        <dbReference type="EMBL" id="MQL93672.1"/>
    </source>
</evidence>
<name>A0A843V5W5_COLES</name>
<comment type="caution">
    <text evidence="1">The sequence shown here is derived from an EMBL/GenBank/DDBJ whole genome shotgun (WGS) entry which is preliminary data.</text>
</comment>
<dbReference type="InterPro" id="IPR004252">
    <property type="entry name" value="Probable_transposase_24"/>
</dbReference>
<dbReference type="EMBL" id="NMUH01001588">
    <property type="protein sequence ID" value="MQL93672.1"/>
    <property type="molecule type" value="Genomic_DNA"/>
</dbReference>
<dbReference type="PANTHER" id="PTHR33144">
    <property type="entry name" value="OS10G0409366 PROTEIN-RELATED"/>
    <property type="match status" value="1"/>
</dbReference>
<dbReference type="InterPro" id="IPR038765">
    <property type="entry name" value="Papain-like_cys_pep_sf"/>
</dbReference>
<dbReference type="AlphaFoldDB" id="A0A843V5W5"/>
<evidence type="ECO:0000313" key="2">
    <source>
        <dbReference type="Proteomes" id="UP000652761"/>
    </source>
</evidence>
<reference evidence="1" key="1">
    <citation type="submission" date="2017-07" db="EMBL/GenBank/DDBJ databases">
        <title>Taro Niue Genome Assembly and Annotation.</title>
        <authorList>
            <person name="Atibalentja N."/>
            <person name="Keating K."/>
            <person name="Fields C.J."/>
        </authorList>
    </citation>
    <scope>NUCLEOTIDE SEQUENCE</scope>
    <source>
        <strain evidence="1">Niue_2</strain>
        <tissue evidence="1">Leaf</tissue>
    </source>
</reference>
<dbReference type="Proteomes" id="UP000652761">
    <property type="component" value="Unassembled WGS sequence"/>
</dbReference>
<keyword evidence="2" id="KW-1185">Reference proteome</keyword>
<dbReference type="Pfam" id="PF03004">
    <property type="entry name" value="Transposase_24"/>
    <property type="match status" value="1"/>
</dbReference>
<protein>
    <recommendedName>
        <fullName evidence="3">Transposase</fullName>
    </recommendedName>
</protein>
<proteinExistence type="predicted"/>